<sequence length="73" mass="7849">SQGSQNQEEEDVQMSGPILVGKLQEAGINAQDIKKLAENGLHTVEAVAYTPKKQLMTIKGISEQKADKILAEG</sequence>
<dbReference type="GO" id="GO:0006312">
    <property type="term" value="P:mitotic recombination"/>
    <property type="evidence" value="ECO:0007669"/>
    <property type="project" value="TreeGrafter"/>
</dbReference>
<dbReference type="GO" id="GO:0000150">
    <property type="term" value="F:DNA strand exchange activity"/>
    <property type="evidence" value="ECO:0007669"/>
    <property type="project" value="TreeGrafter"/>
</dbReference>
<dbReference type="PANTHER" id="PTHR22942:SF39">
    <property type="entry name" value="DNA REPAIR PROTEIN RAD51 HOMOLOG 1"/>
    <property type="match status" value="1"/>
</dbReference>
<dbReference type="GO" id="GO:0003690">
    <property type="term" value="F:double-stranded DNA binding"/>
    <property type="evidence" value="ECO:0007669"/>
    <property type="project" value="TreeGrafter"/>
</dbReference>
<dbReference type="GO" id="GO:0000730">
    <property type="term" value="P:DNA recombinase assembly"/>
    <property type="evidence" value="ECO:0007669"/>
    <property type="project" value="TreeGrafter"/>
</dbReference>
<dbReference type="HOGENOM" id="CLU_178173_1_0_1"/>
<dbReference type="OrthoDB" id="10251254at2759"/>
<evidence type="ECO:0000313" key="1">
    <source>
        <dbReference type="EMBL" id="EMD42126.1"/>
    </source>
</evidence>
<feature type="non-terminal residue" evidence="1">
    <location>
        <position position="1"/>
    </location>
</feature>
<dbReference type="GO" id="GO:0007131">
    <property type="term" value="P:reciprocal meiotic recombination"/>
    <property type="evidence" value="ECO:0007669"/>
    <property type="project" value="TreeGrafter"/>
</dbReference>
<reference evidence="1 2" key="1">
    <citation type="journal article" date="2012" name="Proc. Natl. Acad. Sci. U.S.A.">
        <title>Comparative genomics of Ceriporiopsis subvermispora and Phanerochaete chrysosporium provide insight into selective ligninolysis.</title>
        <authorList>
            <person name="Fernandez-Fueyo E."/>
            <person name="Ruiz-Duenas F.J."/>
            <person name="Ferreira P."/>
            <person name="Floudas D."/>
            <person name="Hibbett D.S."/>
            <person name="Canessa P."/>
            <person name="Larrondo L.F."/>
            <person name="James T.Y."/>
            <person name="Seelenfreund D."/>
            <person name="Lobos S."/>
            <person name="Polanco R."/>
            <person name="Tello M."/>
            <person name="Honda Y."/>
            <person name="Watanabe T."/>
            <person name="Watanabe T."/>
            <person name="Ryu J.S."/>
            <person name="Kubicek C.P."/>
            <person name="Schmoll M."/>
            <person name="Gaskell J."/>
            <person name="Hammel K.E."/>
            <person name="St John F.J."/>
            <person name="Vanden Wymelenberg A."/>
            <person name="Sabat G."/>
            <person name="Splinter BonDurant S."/>
            <person name="Syed K."/>
            <person name="Yadav J.S."/>
            <person name="Doddapaneni H."/>
            <person name="Subramanian V."/>
            <person name="Lavin J.L."/>
            <person name="Oguiza J.A."/>
            <person name="Perez G."/>
            <person name="Pisabarro A.G."/>
            <person name="Ramirez L."/>
            <person name="Santoyo F."/>
            <person name="Master E."/>
            <person name="Coutinho P.M."/>
            <person name="Henrissat B."/>
            <person name="Lombard V."/>
            <person name="Magnuson J.K."/>
            <person name="Kuees U."/>
            <person name="Hori C."/>
            <person name="Igarashi K."/>
            <person name="Samejima M."/>
            <person name="Held B.W."/>
            <person name="Barry K.W."/>
            <person name="LaButti K.M."/>
            <person name="Lapidus A."/>
            <person name="Lindquist E.A."/>
            <person name="Lucas S.M."/>
            <person name="Riley R."/>
            <person name="Salamov A.A."/>
            <person name="Hoffmeister D."/>
            <person name="Schwenk D."/>
            <person name="Hadar Y."/>
            <person name="Yarden O."/>
            <person name="de Vries R.P."/>
            <person name="Wiebenga A."/>
            <person name="Stenlid J."/>
            <person name="Eastwood D."/>
            <person name="Grigoriev I.V."/>
            <person name="Berka R.M."/>
            <person name="Blanchette R.A."/>
            <person name="Kersten P."/>
            <person name="Martinez A.T."/>
            <person name="Vicuna R."/>
            <person name="Cullen D."/>
        </authorList>
    </citation>
    <scope>NUCLEOTIDE SEQUENCE [LARGE SCALE GENOMIC DNA]</scope>
    <source>
        <strain evidence="1 2">B</strain>
    </source>
</reference>
<proteinExistence type="predicted"/>
<feature type="non-terminal residue" evidence="1">
    <location>
        <position position="73"/>
    </location>
</feature>
<dbReference type="Pfam" id="PF14520">
    <property type="entry name" value="HHH_5"/>
    <property type="match status" value="1"/>
</dbReference>
<dbReference type="GO" id="GO:0042148">
    <property type="term" value="P:DNA strand invasion"/>
    <property type="evidence" value="ECO:0007669"/>
    <property type="project" value="TreeGrafter"/>
</dbReference>
<name>M2RT63_CERS8</name>
<dbReference type="GO" id="GO:0070192">
    <property type="term" value="P:chromosome organization involved in meiotic cell cycle"/>
    <property type="evidence" value="ECO:0007669"/>
    <property type="project" value="TreeGrafter"/>
</dbReference>
<dbReference type="SUPFAM" id="SSF47794">
    <property type="entry name" value="Rad51 N-terminal domain-like"/>
    <property type="match status" value="1"/>
</dbReference>
<dbReference type="GO" id="GO:0000166">
    <property type="term" value="F:nucleotide binding"/>
    <property type="evidence" value="ECO:0007669"/>
    <property type="project" value="InterPro"/>
</dbReference>
<evidence type="ECO:0000313" key="2">
    <source>
        <dbReference type="Proteomes" id="UP000016930"/>
    </source>
</evidence>
<dbReference type="PANTHER" id="PTHR22942">
    <property type="entry name" value="RECA/RAD51/RADA DNA STRAND-PAIRING FAMILY MEMBER"/>
    <property type="match status" value="1"/>
</dbReference>
<accession>M2RT63</accession>
<dbReference type="EMBL" id="KB445791">
    <property type="protein sequence ID" value="EMD42126.1"/>
    <property type="molecule type" value="Genomic_DNA"/>
</dbReference>
<evidence type="ECO:0008006" key="3">
    <source>
        <dbReference type="Google" id="ProtNLM"/>
    </source>
</evidence>
<dbReference type="STRING" id="914234.M2RT63"/>
<dbReference type="AlphaFoldDB" id="M2RT63"/>
<dbReference type="Gene3D" id="1.10.150.20">
    <property type="entry name" value="5' to 3' exonuclease, C-terminal subdomain"/>
    <property type="match status" value="1"/>
</dbReference>
<dbReference type="GO" id="GO:0008094">
    <property type="term" value="F:ATP-dependent activity, acting on DNA"/>
    <property type="evidence" value="ECO:0007669"/>
    <property type="project" value="TreeGrafter"/>
</dbReference>
<dbReference type="GO" id="GO:0003697">
    <property type="term" value="F:single-stranded DNA binding"/>
    <property type="evidence" value="ECO:0007669"/>
    <property type="project" value="TreeGrafter"/>
</dbReference>
<organism evidence="1 2">
    <name type="scientific">Ceriporiopsis subvermispora (strain B)</name>
    <name type="common">White-rot fungus</name>
    <name type="synonym">Gelatoporia subvermispora</name>
    <dbReference type="NCBI Taxonomy" id="914234"/>
    <lineage>
        <taxon>Eukaryota</taxon>
        <taxon>Fungi</taxon>
        <taxon>Dikarya</taxon>
        <taxon>Basidiomycota</taxon>
        <taxon>Agaricomycotina</taxon>
        <taxon>Agaricomycetes</taxon>
        <taxon>Polyporales</taxon>
        <taxon>Gelatoporiaceae</taxon>
        <taxon>Gelatoporia</taxon>
    </lineage>
</organism>
<protein>
    <recommendedName>
        <fullName evidence="3">DNA recombination and repair protein Rad51-like C-terminal domain-containing protein</fullName>
    </recommendedName>
</protein>
<dbReference type="GO" id="GO:0000794">
    <property type="term" value="C:condensed nuclear chromosome"/>
    <property type="evidence" value="ECO:0007669"/>
    <property type="project" value="TreeGrafter"/>
</dbReference>
<gene>
    <name evidence="1" type="ORF">CERSUDRAFT_37562</name>
</gene>
<dbReference type="Proteomes" id="UP000016930">
    <property type="component" value="Unassembled WGS sequence"/>
</dbReference>
<dbReference type="FunFam" id="1.10.150.20:FF:000008">
    <property type="entry name" value="DNA repair protein RAD51 homolog"/>
    <property type="match status" value="1"/>
</dbReference>
<keyword evidence="2" id="KW-1185">Reference proteome</keyword>
<dbReference type="InterPro" id="IPR010995">
    <property type="entry name" value="DNA_repair_Rad51/TF_NusA_a-hlx"/>
</dbReference>